<accession>A0A7R9BUC9</accession>
<evidence type="ECO:0000313" key="2">
    <source>
        <dbReference type="Proteomes" id="UP000678499"/>
    </source>
</evidence>
<sequence length="257" mass="27768">MDAESFSLHTFEALISQSMENLAAAGNRGHHQMLPVPKSGPFFNASFDNHPMSAGPGAPSQHGMMMGIGRETALDRGYYTDRGYLSDHRESRSFRERRPIARSGVRSGWRKGNYEPFVAVHLKDKPVSGYLSSFCAWTLSLPNMPTMNGLMASICLLTLAPFVPDKGPSLFPRPPKNSSTSRLQFPGNRSKYPAWCNVAKPSAPDAASSIAVGTASVTRTTKVAFPAASRLGRAPTSCRNVAAIQEHTPGRAMAAKT</sequence>
<evidence type="ECO:0000313" key="1">
    <source>
        <dbReference type="EMBL" id="CAD7281772.1"/>
    </source>
</evidence>
<dbReference type="EMBL" id="OA885197">
    <property type="protein sequence ID" value="CAD7281772.1"/>
    <property type="molecule type" value="Genomic_DNA"/>
</dbReference>
<gene>
    <name evidence="1" type="ORF">NMOB1V02_LOCUS9408</name>
</gene>
<dbReference type="OrthoDB" id="8059989at2759"/>
<reference evidence="1" key="1">
    <citation type="submission" date="2020-11" db="EMBL/GenBank/DDBJ databases">
        <authorList>
            <person name="Tran Van P."/>
        </authorList>
    </citation>
    <scope>NUCLEOTIDE SEQUENCE</scope>
</reference>
<protein>
    <submittedName>
        <fullName evidence="1">Uncharacterized protein</fullName>
    </submittedName>
</protein>
<dbReference type="AlphaFoldDB" id="A0A7R9BUC9"/>
<organism evidence="1">
    <name type="scientific">Notodromas monacha</name>
    <dbReference type="NCBI Taxonomy" id="399045"/>
    <lineage>
        <taxon>Eukaryota</taxon>
        <taxon>Metazoa</taxon>
        <taxon>Ecdysozoa</taxon>
        <taxon>Arthropoda</taxon>
        <taxon>Crustacea</taxon>
        <taxon>Oligostraca</taxon>
        <taxon>Ostracoda</taxon>
        <taxon>Podocopa</taxon>
        <taxon>Podocopida</taxon>
        <taxon>Cypridocopina</taxon>
        <taxon>Cypridoidea</taxon>
        <taxon>Cyprididae</taxon>
        <taxon>Notodromas</taxon>
    </lineage>
</organism>
<dbReference type="Proteomes" id="UP000678499">
    <property type="component" value="Unassembled WGS sequence"/>
</dbReference>
<keyword evidence="2" id="KW-1185">Reference proteome</keyword>
<dbReference type="EMBL" id="CAJPEX010003160">
    <property type="protein sequence ID" value="CAG0921924.1"/>
    <property type="molecule type" value="Genomic_DNA"/>
</dbReference>
<name>A0A7R9BUC9_9CRUS</name>
<proteinExistence type="predicted"/>